<organism evidence="2 3">
    <name type="scientific">Knufia peltigerae</name>
    <dbReference type="NCBI Taxonomy" id="1002370"/>
    <lineage>
        <taxon>Eukaryota</taxon>
        <taxon>Fungi</taxon>
        <taxon>Dikarya</taxon>
        <taxon>Ascomycota</taxon>
        <taxon>Pezizomycotina</taxon>
        <taxon>Eurotiomycetes</taxon>
        <taxon>Chaetothyriomycetidae</taxon>
        <taxon>Chaetothyriales</taxon>
        <taxon>Trichomeriaceae</taxon>
        <taxon>Knufia</taxon>
    </lineage>
</organism>
<comment type="caution">
    <text evidence="2">The sequence shown here is derived from an EMBL/GenBank/DDBJ whole genome shotgun (WGS) entry which is preliminary data.</text>
</comment>
<dbReference type="AlphaFoldDB" id="A0AA39D0Q3"/>
<name>A0AA39D0Q3_9EURO</name>
<accession>A0AA39D0Q3</accession>
<evidence type="ECO:0000313" key="3">
    <source>
        <dbReference type="Proteomes" id="UP001172681"/>
    </source>
</evidence>
<dbReference type="Proteomes" id="UP001172681">
    <property type="component" value="Unassembled WGS sequence"/>
</dbReference>
<evidence type="ECO:0000256" key="1">
    <source>
        <dbReference type="SAM" id="MobiDB-lite"/>
    </source>
</evidence>
<feature type="compositionally biased region" description="Polar residues" evidence="1">
    <location>
        <begin position="96"/>
        <end position="114"/>
    </location>
</feature>
<feature type="region of interest" description="Disordered" evidence="1">
    <location>
        <begin position="19"/>
        <end position="248"/>
    </location>
</feature>
<keyword evidence="3" id="KW-1185">Reference proteome</keyword>
<protein>
    <submittedName>
        <fullName evidence="2">Uncharacterized protein</fullName>
    </submittedName>
</protein>
<sequence>MHLVTNLNLESRTKQLEHEAMNRGIRPDGLKIRGRAGVHTAGAPDVAQQPDEDNEQPFLGPRVKNQPKAEFTFRHPLPSKPQDGHFDRYNPPPASHAQSSRQPNNWYATDSFGQPRSTSPSRSGRRGDDQLRRRSRSPRGSDGQRGDRRRSPPASRDGPGSTDHQGSHGPSDFHSAGPPINQPRQGISIQLPLRRGSNNNENQPPALKKAQTGPNSNDAPKNSASAGSKKKSRKGKANARKRKANLKPPETDYDYLIYRHATTTEQSGKLPGSTCEYPTPDSMILERYLKWISVRRDEAGDPPIILEYDGNENPLFVDTSAPNLIRSPTQRDLESVWLWAAEYLVACPSGKDKGYIKARYDEAIKNDPHLSRALHETRNRRRAVVDGQTEPPKPDGLRVVYLRSGRAVPMNV</sequence>
<evidence type="ECO:0000313" key="2">
    <source>
        <dbReference type="EMBL" id="KAJ9637622.1"/>
    </source>
</evidence>
<feature type="compositionally biased region" description="Basic and acidic residues" evidence="1">
    <location>
        <begin position="19"/>
        <end position="31"/>
    </location>
</feature>
<feature type="compositionally biased region" description="Basic residues" evidence="1">
    <location>
        <begin position="228"/>
        <end position="245"/>
    </location>
</feature>
<gene>
    <name evidence="2" type="ORF">H2204_004771</name>
</gene>
<dbReference type="EMBL" id="JAPDRN010000024">
    <property type="protein sequence ID" value="KAJ9637622.1"/>
    <property type="molecule type" value="Genomic_DNA"/>
</dbReference>
<reference evidence="2" key="1">
    <citation type="submission" date="2022-10" db="EMBL/GenBank/DDBJ databases">
        <title>Culturing micro-colonial fungi from biological soil crusts in the Mojave desert and describing Neophaeococcomyces mojavensis, and introducing the new genera and species Taxawa tesnikishii.</title>
        <authorList>
            <person name="Kurbessoian T."/>
            <person name="Stajich J.E."/>
        </authorList>
    </citation>
    <scope>NUCLEOTIDE SEQUENCE</scope>
    <source>
        <strain evidence="2">TK_35</strain>
    </source>
</reference>
<proteinExistence type="predicted"/>